<name>A0A7X6DUL5_9BACT</name>
<comment type="caution">
    <text evidence="1">The sequence shown here is derived from an EMBL/GenBank/DDBJ whole genome shotgun (WGS) entry which is preliminary data.</text>
</comment>
<protein>
    <submittedName>
        <fullName evidence="1">Uncharacterized protein</fullName>
    </submittedName>
</protein>
<proteinExistence type="predicted"/>
<organism evidence="1 2">
    <name type="scientific">Candidatus Manganitrophus noduliformans</name>
    <dbReference type="NCBI Taxonomy" id="2606439"/>
    <lineage>
        <taxon>Bacteria</taxon>
        <taxon>Pseudomonadati</taxon>
        <taxon>Nitrospirota</taxon>
        <taxon>Nitrospiria</taxon>
        <taxon>Candidatus Troglogloeales</taxon>
        <taxon>Candidatus Manganitrophaceae</taxon>
        <taxon>Candidatus Manganitrophus</taxon>
    </lineage>
</organism>
<dbReference type="EMBL" id="VTOW01000010">
    <property type="protein sequence ID" value="NKE73700.1"/>
    <property type="molecule type" value="Genomic_DNA"/>
</dbReference>
<keyword evidence="2" id="KW-1185">Reference proteome</keyword>
<sequence>MDEVEAGRAKFLEVLKKIDPKAEGVIPVRSTNNNFLISLSKGNARKFITVTEDDLIDMVDDDLICEGVETQIREALEAMRKSG</sequence>
<reference evidence="1 2" key="1">
    <citation type="journal article" date="2020" name="Nature">
        <title>Bacterial chemolithoautotrophy via manganese oxidation.</title>
        <authorList>
            <person name="Yu H."/>
            <person name="Leadbetter J.R."/>
        </authorList>
    </citation>
    <scope>NUCLEOTIDE SEQUENCE [LARGE SCALE GENOMIC DNA]</scope>
    <source>
        <strain evidence="1 2">Mn-1</strain>
    </source>
</reference>
<accession>A0A7X6DUL5</accession>
<dbReference type="AlphaFoldDB" id="A0A7X6DUL5"/>
<dbReference type="RefSeq" id="WP_168063663.1">
    <property type="nucleotide sequence ID" value="NZ_VTOW01000010.1"/>
</dbReference>
<gene>
    <name evidence="1" type="ORF">MNODULE_23375</name>
</gene>
<evidence type="ECO:0000313" key="1">
    <source>
        <dbReference type="EMBL" id="NKE73700.1"/>
    </source>
</evidence>
<dbReference type="Proteomes" id="UP000534783">
    <property type="component" value="Unassembled WGS sequence"/>
</dbReference>
<evidence type="ECO:0000313" key="2">
    <source>
        <dbReference type="Proteomes" id="UP000534783"/>
    </source>
</evidence>